<gene>
    <name evidence="3" type="ORF">AB6T85_01235</name>
</gene>
<reference evidence="3 4" key="1">
    <citation type="submission" date="2024-07" db="EMBL/GenBank/DDBJ databases">
        <authorList>
            <person name="Hebao G."/>
        </authorList>
    </citation>
    <scope>NUCLEOTIDE SEQUENCE [LARGE SCALE GENOMIC DNA]</scope>
    <source>
        <strain evidence="3 4">ACCC 02193</strain>
    </source>
</reference>
<dbReference type="EMBL" id="JBGFFX010000001">
    <property type="protein sequence ID" value="MEY8769066.1"/>
    <property type="molecule type" value="Genomic_DNA"/>
</dbReference>
<name>A0ABV4E2G8_9GAMM</name>
<keyword evidence="2" id="KW-0732">Signal</keyword>
<dbReference type="PROSITE" id="PS51257">
    <property type="entry name" value="PROKAR_LIPOPROTEIN"/>
    <property type="match status" value="1"/>
</dbReference>
<feature type="region of interest" description="Disordered" evidence="1">
    <location>
        <begin position="21"/>
        <end position="56"/>
    </location>
</feature>
<protein>
    <recommendedName>
        <fullName evidence="5">Lipoprotein</fullName>
    </recommendedName>
</protein>
<keyword evidence="4" id="KW-1185">Reference proteome</keyword>
<accession>A0ABV4E2G8</accession>
<sequence>MKNIALALSFAFSVTLLSGCAHWGANDTHSPPPAPPSGQQPPGAPGGSGPVGQPQS</sequence>
<organism evidence="3 4">
    <name type="scientific">Erwinia aeris</name>
    <dbReference type="NCBI Taxonomy" id="3239803"/>
    <lineage>
        <taxon>Bacteria</taxon>
        <taxon>Pseudomonadati</taxon>
        <taxon>Pseudomonadota</taxon>
        <taxon>Gammaproteobacteria</taxon>
        <taxon>Enterobacterales</taxon>
        <taxon>Erwiniaceae</taxon>
        <taxon>Erwinia</taxon>
    </lineage>
</organism>
<evidence type="ECO:0000256" key="2">
    <source>
        <dbReference type="SAM" id="SignalP"/>
    </source>
</evidence>
<feature type="compositionally biased region" description="Pro residues" evidence="1">
    <location>
        <begin position="30"/>
        <end position="44"/>
    </location>
</feature>
<dbReference type="RefSeq" id="WP_253453713.1">
    <property type="nucleotide sequence ID" value="NZ_JBGFFX010000001.1"/>
</dbReference>
<feature type="signal peptide" evidence="2">
    <location>
        <begin position="1"/>
        <end position="23"/>
    </location>
</feature>
<evidence type="ECO:0008006" key="5">
    <source>
        <dbReference type="Google" id="ProtNLM"/>
    </source>
</evidence>
<evidence type="ECO:0000313" key="3">
    <source>
        <dbReference type="EMBL" id="MEY8769066.1"/>
    </source>
</evidence>
<proteinExistence type="predicted"/>
<dbReference type="Proteomes" id="UP001565243">
    <property type="component" value="Unassembled WGS sequence"/>
</dbReference>
<feature type="chain" id="PRO_5046043705" description="Lipoprotein" evidence="2">
    <location>
        <begin position="24"/>
        <end position="56"/>
    </location>
</feature>
<evidence type="ECO:0000313" key="4">
    <source>
        <dbReference type="Proteomes" id="UP001565243"/>
    </source>
</evidence>
<comment type="caution">
    <text evidence="3">The sequence shown here is derived from an EMBL/GenBank/DDBJ whole genome shotgun (WGS) entry which is preliminary data.</text>
</comment>
<evidence type="ECO:0000256" key="1">
    <source>
        <dbReference type="SAM" id="MobiDB-lite"/>
    </source>
</evidence>